<protein>
    <submittedName>
        <fullName evidence="3">Dienelactone hydrolase family protein</fullName>
    </submittedName>
</protein>
<dbReference type="InterPro" id="IPR002925">
    <property type="entry name" value="Dienelactn_hydro"/>
</dbReference>
<dbReference type="Pfam" id="PF01738">
    <property type="entry name" value="DLH"/>
    <property type="match status" value="1"/>
</dbReference>
<dbReference type="Gene3D" id="3.40.50.1820">
    <property type="entry name" value="alpha/beta hydrolase"/>
    <property type="match status" value="1"/>
</dbReference>
<feature type="signal peptide" evidence="1">
    <location>
        <begin position="1"/>
        <end position="19"/>
    </location>
</feature>
<keyword evidence="4" id="KW-1185">Reference proteome</keyword>
<dbReference type="EMBL" id="QYYA01000003">
    <property type="protein sequence ID" value="RJG17257.1"/>
    <property type="molecule type" value="Genomic_DNA"/>
</dbReference>
<name>A0A418XWR4_9GAMM</name>
<dbReference type="GO" id="GO:0016787">
    <property type="term" value="F:hydrolase activity"/>
    <property type="evidence" value="ECO:0007669"/>
    <property type="project" value="UniProtKB-KW"/>
</dbReference>
<evidence type="ECO:0000256" key="1">
    <source>
        <dbReference type="SAM" id="SignalP"/>
    </source>
</evidence>
<evidence type="ECO:0000313" key="4">
    <source>
        <dbReference type="Proteomes" id="UP000283734"/>
    </source>
</evidence>
<dbReference type="SUPFAM" id="SSF53474">
    <property type="entry name" value="alpha/beta-Hydrolases"/>
    <property type="match status" value="1"/>
</dbReference>
<organism evidence="3 4">
    <name type="scientific">Alcanivorax profundi</name>
    <dbReference type="NCBI Taxonomy" id="2338368"/>
    <lineage>
        <taxon>Bacteria</taxon>
        <taxon>Pseudomonadati</taxon>
        <taxon>Pseudomonadota</taxon>
        <taxon>Gammaproteobacteria</taxon>
        <taxon>Oceanospirillales</taxon>
        <taxon>Alcanivoracaceae</taxon>
        <taxon>Alcanivorax</taxon>
    </lineage>
</organism>
<accession>A0A418XWR4</accession>
<dbReference type="RefSeq" id="WP_102790812.1">
    <property type="nucleotide sequence ID" value="NZ_CAXGPP010000002.1"/>
</dbReference>
<evidence type="ECO:0000259" key="2">
    <source>
        <dbReference type="Pfam" id="PF01738"/>
    </source>
</evidence>
<comment type="caution">
    <text evidence="3">The sequence shown here is derived from an EMBL/GenBank/DDBJ whole genome shotgun (WGS) entry which is preliminary data.</text>
</comment>
<dbReference type="OrthoDB" id="9787933at2"/>
<keyword evidence="3" id="KW-0378">Hydrolase</keyword>
<dbReference type="InterPro" id="IPR050261">
    <property type="entry name" value="FrsA_esterase"/>
</dbReference>
<gene>
    <name evidence="3" type="ORF">D4A39_11020</name>
</gene>
<sequence length="259" mass="27924">MKRLGLWFVLLVLGQTVQADIIETQITLPDNLGTGVMYLNDKQKNPSAGVIVIHEWWGLNDYARARARMLAKQGYAALAIDMYGTGKVATHPKDAKAFMEAAMADPEKMNQRFQAARTLMLKQQQVDPARLYAIGYCFGGGVVLHQARRGTDLAGVASFHGSLGTEQPAKAGEVKARVLVATGQADPMVPAEQVSGFVSEMTAAGVDLQLLSFPGVKHSFTNPGADAVAERFDMPVGYDAHADQASWEALMDFLAATPE</sequence>
<proteinExistence type="predicted"/>
<evidence type="ECO:0000313" key="3">
    <source>
        <dbReference type="EMBL" id="RJG17257.1"/>
    </source>
</evidence>
<keyword evidence="1" id="KW-0732">Signal</keyword>
<dbReference type="Proteomes" id="UP000283734">
    <property type="component" value="Unassembled WGS sequence"/>
</dbReference>
<dbReference type="InterPro" id="IPR029058">
    <property type="entry name" value="AB_hydrolase_fold"/>
</dbReference>
<feature type="domain" description="Dienelactone hydrolase" evidence="2">
    <location>
        <begin position="38"/>
        <end position="255"/>
    </location>
</feature>
<dbReference type="AlphaFoldDB" id="A0A418XWR4"/>
<dbReference type="PANTHER" id="PTHR22946:SF0">
    <property type="entry name" value="DIENELACTONE HYDROLASE DOMAIN-CONTAINING PROTEIN"/>
    <property type="match status" value="1"/>
</dbReference>
<reference evidence="3 4" key="1">
    <citation type="submission" date="2018-09" db="EMBL/GenBank/DDBJ databases">
        <title>Alcanivorax profundi sp. nov., isolated from 1000 m-depth seawater of the Mariana Trench.</title>
        <authorList>
            <person name="Liu J."/>
        </authorList>
    </citation>
    <scope>NUCLEOTIDE SEQUENCE [LARGE SCALE GENOMIC DNA]</scope>
    <source>
        <strain evidence="3 4">MTEO17</strain>
    </source>
</reference>
<dbReference type="PANTHER" id="PTHR22946">
    <property type="entry name" value="DIENELACTONE HYDROLASE DOMAIN-CONTAINING PROTEIN-RELATED"/>
    <property type="match status" value="1"/>
</dbReference>
<feature type="chain" id="PRO_5019041306" evidence="1">
    <location>
        <begin position="20"/>
        <end position="259"/>
    </location>
</feature>